<evidence type="ECO:0000256" key="1">
    <source>
        <dbReference type="SAM" id="MobiDB-lite"/>
    </source>
</evidence>
<feature type="transmembrane region" description="Helical" evidence="2">
    <location>
        <begin position="37"/>
        <end position="56"/>
    </location>
</feature>
<feature type="compositionally biased region" description="Low complexity" evidence="1">
    <location>
        <begin position="279"/>
        <end position="289"/>
    </location>
</feature>
<sequence length="388" mass="40087">MTPRTTARSALTWPRLVGAAALGLLLLTWLASGSFVLALLVLVLVAGTAGLAWMVVSSTGRGPRGGDGSAEVLEALPTTDLAPPTPSDRLRRAVRGLLGRPWVHGDGLIRAAARRLASEESLVWTPRGQRVAAPHLWVEFHPDDLADVAARWPLEVLADELLSGYLEHARDTDARRLAERTFLHLLAGADVPVGRVLVTAAFSRPAATPVATASAVDPTPSSLSSPPPAAIAAPVAAPVAAAVPANGSGRPPSSPGPRPAVPRAGGRPGRALPPPPRPAQARGPAGAPRDTVGGSRGAGGARTPHTEKHTQKHTGKPETRTTVVTPAPGSRPGPRPGATLVQRVADMARDATRGRAPTPVGGPRDEETRARPRVSWGRPAEPRRNGGG</sequence>
<proteinExistence type="predicted"/>
<dbReference type="Proteomes" id="UP001595909">
    <property type="component" value="Unassembled WGS sequence"/>
</dbReference>
<keyword evidence="4" id="KW-1185">Reference proteome</keyword>
<reference evidence="4" key="1">
    <citation type="journal article" date="2019" name="Int. J. Syst. Evol. Microbiol.">
        <title>The Global Catalogue of Microorganisms (GCM) 10K type strain sequencing project: providing services to taxonomists for standard genome sequencing and annotation.</title>
        <authorList>
            <consortium name="The Broad Institute Genomics Platform"/>
            <consortium name="The Broad Institute Genome Sequencing Center for Infectious Disease"/>
            <person name="Wu L."/>
            <person name="Ma J."/>
        </authorList>
    </citation>
    <scope>NUCLEOTIDE SEQUENCE [LARGE SCALE GENOMIC DNA]</scope>
    <source>
        <strain evidence="4">CCUG 50347</strain>
    </source>
</reference>
<dbReference type="RefSeq" id="WP_274192237.1">
    <property type="nucleotide sequence ID" value="NZ_BAABHN010000059.1"/>
</dbReference>
<keyword evidence="2" id="KW-1133">Transmembrane helix</keyword>
<evidence type="ECO:0000313" key="3">
    <source>
        <dbReference type="EMBL" id="MFC4836244.1"/>
    </source>
</evidence>
<name>A0ABV9RRU0_9PSEU</name>
<feature type="compositionally biased region" description="Low complexity" evidence="1">
    <location>
        <begin position="207"/>
        <end position="220"/>
    </location>
</feature>
<evidence type="ECO:0000256" key="2">
    <source>
        <dbReference type="SAM" id="Phobius"/>
    </source>
</evidence>
<comment type="caution">
    <text evidence="3">The sequence shown here is derived from an EMBL/GenBank/DDBJ whole genome shotgun (WGS) entry which is preliminary data.</text>
</comment>
<feature type="compositionally biased region" description="Basic and acidic residues" evidence="1">
    <location>
        <begin position="304"/>
        <end position="319"/>
    </location>
</feature>
<protein>
    <submittedName>
        <fullName evidence="3">Uncharacterized protein</fullName>
    </submittedName>
</protein>
<dbReference type="EMBL" id="JBHSIM010000059">
    <property type="protein sequence ID" value="MFC4836244.1"/>
    <property type="molecule type" value="Genomic_DNA"/>
</dbReference>
<feature type="transmembrane region" description="Helical" evidence="2">
    <location>
        <begin position="12"/>
        <end position="31"/>
    </location>
</feature>
<gene>
    <name evidence="3" type="ORF">ACFPEL_27800</name>
</gene>
<keyword evidence="2" id="KW-0472">Membrane</keyword>
<accession>A0ABV9RRU0</accession>
<feature type="region of interest" description="Disordered" evidence="1">
    <location>
        <begin position="207"/>
        <end position="230"/>
    </location>
</feature>
<evidence type="ECO:0000313" key="4">
    <source>
        <dbReference type="Proteomes" id="UP001595909"/>
    </source>
</evidence>
<feature type="region of interest" description="Disordered" evidence="1">
    <location>
        <begin position="243"/>
        <end position="388"/>
    </location>
</feature>
<keyword evidence="2" id="KW-0812">Transmembrane</keyword>
<organism evidence="3 4">
    <name type="scientific">Actinomycetospora chibensis</name>
    <dbReference type="NCBI Taxonomy" id="663606"/>
    <lineage>
        <taxon>Bacteria</taxon>
        <taxon>Bacillati</taxon>
        <taxon>Actinomycetota</taxon>
        <taxon>Actinomycetes</taxon>
        <taxon>Pseudonocardiales</taxon>
        <taxon>Pseudonocardiaceae</taxon>
        <taxon>Actinomycetospora</taxon>
    </lineage>
</organism>